<dbReference type="EMBL" id="MU128975">
    <property type="protein sequence ID" value="KAF9513222.1"/>
    <property type="molecule type" value="Genomic_DNA"/>
</dbReference>
<evidence type="ECO:0008006" key="5">
    <source>
        <dbReference type="Google" id="ProtNLM"/>
    </source>
</evidence>
<evidence type="ECO:0000313" key="4">
    <source>
        <dbReference type="Proteomes" id="UP000886523"/>
    </source>
</evidence>
<protein>
    <recommendedName>
        <fullName evidence="5">CxC1-like cysteine cluster associated with KDZ transposases domain-containing protein</fullName>
    </recommendedName>
</protein>
<dbReference type="AlphaFoldDB" id="A0A9P6AWH8"/>
<feature type="compositionally biased region" description="Basic and acidic residues" evidence="2">
    <location>
        <begin position="433"/>
        <end position="451"/>
    </location>
</feature>
<dbReference type="Proteomes" id="UP000886523">
    <property type="component" value="Unassembled WGS sequence"/>
</dbReference>
<keyword evidence="4" id="KW-1185">Reference proteome</keyword>
<proteinExistence type="predicted"/>
<evidence type="ECO:0000256" key="1">
    <source>
        <dbReference type="SAM" id="Coils"/>
    </source>
</evidence>
<dbReference type="PANTHER" id="PTHR33096">
    <property type="entry name" value="CXC2 DOMAIN-CONTAINING PROTEIN"/>
    <property type="match status" value="1"/>
</dbReference>
<comment type="caution">
    <text evidence="3">The sequence shown here is derived from an EMBL/GenBank/DDBJ whole genome shotgun (WGS) entry which is preliminary data.</text>
</comment>
<evidence type="ECO:0000256" key="2">
    <source>
        <dbReference type="SAM" id="MobiDB-lite"/>
    </source>
</evidence>
<organism evidence="3 4">
    <name type="scientific">Hydnum rufescens UP504</name>
    <dbReference type="NCBI Taxonomy" id="1448309"/>
    <lineage>
        <taxon>Eukaryota</taxon>
        <taxon>Fungi</taxon>
        <taxon>Dikarya</taxon>
        <taxon>Basidiomycota</taxon>
        <taxon>Agaricomycotina</taxon>
        <taxon>Agaricomycetes</taxon>
        <taxon>Cantharellales</taxon>
        <taxon>Hydnaceae</taxon>
        <taxon>Hydnum</taxon>
    </lineage>
</organism>
<accession>A0A9P6AWH8</accession>
<sequence>MSKAVLKHLSQVAQERMGIVPPKHDDDNLGPPSSSSTRPPKHQHSCVKFPSEEIIAEGPSGDILAIDLPYRSPSPNTGGPSEPEALFVPLVLDDTAEPFHSSRIHIATDTRSRHARGKAAAAIQWNHVVIPSLIQPFMLFERERLLHQEEHMVQVEEACRCGKQWRLLKVLCMYFERLETIEFHVCSCPSRTAARQLVLHGLFPCAPLHPSLAVSIDMLEFVAELFVQHAPNERAWAATLENFLKHQGFKFGGNDSLRCHFATALAQYQVLVQVINQEMSAVVESCRGQVLSTKGDGSAGSQAVCEDSLNPENSTIGGSESNIHKLDVDMPIPEQQYNNAHRHAGPYHCGDDELPSLYLQSCCPLCFGGSQTIGLPLQAIVCIDANFQLKWNQDKDLRKDHKGETGSRDPLIVSPQTILLEQSQVDIMEARVNELRPPRSKGRAEWKQKADEVDDDTSSPLEDDKVEAGLDASTQYFDDTGVMACLCRHDIPLFLANMRTAGEKQLYAFALLDALLSELLRRWHIGLLYDIACQIHHSLLKWDFIPEWEGRIEFGVSVFHAYGHQWTCQLWYHPCKSEKWGLSDGEGCERFWSQLKRLIPGLWVTGYHRHLFILDIQAEHIMKSKLVTVGRWLKDRVNTARGRIAEGEEVLNEWSVHGLLKQFKDQRAFQSKLVVRQSKNSGAALIDRILVLQNTEASLKEQLKELSAELEGLVQNPDTWSLQDEINGSVLQTRRSLTRSFKDFQRLKKSAWLNKQLNIRVVLDQLLVKLHACKFELANLDCGHTSRELDNQHRDHIEKATKGHERGIQATIRAYECLWRDMMMMRGKDGVAKDAYIPPEITTSVYKLDVDEDIWLAQSMEGLAQFPGGVVPAWLSDASVRVGIRAAQEVVNCKEELKRCAAEHSNLRQWLETEYLATQFVFNHSTNVCVQHFALQRLHQFFDLVSIWQKDLDGVPSNASSGGISTFLPEIPPPIPGMDAWDHEVPHLTGLDEEGYSRSDASERDIESDAGGSLLSDEEQLDFSFDVDIMSKS</sequence>
<gene>
    <name evidence="3" type="ORF">BS47DRAFT_1393471</name>
</gene>
<evidence type="ECO:0000313" key="3">
    <source>
        <dbReference type="EMBL" id="KAF9513222.1"/>
    </source>
</evidence>
<reference evidence="3" key="1">
    <citation type="journal article" date="2020" name="Nat. Commun.">
        <title>Large-scale genome sequencing of mycorrhizal fungi provides insights into the early evolution of symbiotic traits.</title>
        <authorList>
            <person name="Miyauchi S."/>
            <person name="Kiss E."/>
            <person name="Kuo A."/>
            <person name="Drula E."/>
            <person name="Kohler A."/>
            <person name="Sanchez-Garcia M."/>
            <person name="Morin E."/>
            <person name="Andreopoulos B."/>
            <person name="Barry K.W."/>
            <person name="Bonito G."/>
            <person name="Buee M."/>
            <person name="Carver A."/>
            <person name="Chen C."/>
            <person name="Cichocki N."/>
            <person name="Clum A."/>
            <person name="Culley D."/>
            <person name="Crous P.W."/>
            <person name="Fauchery L."/>
            <person name="Girlanda M."/>
            <person name="Hayes R.D."/>
            <person name="Keri Z."/>
            <person name="LaButti K."/>
            <person name="Lipzen A."/>
            <person name="Lombard V."/>
            <person name="Magnuson J."/>
            <person name="Maillard F."/>
            <person name="Murat C."/>
            <person name="Nolan M."/>
            <person name="Ohm R.A."/>
            <person name="Pangilinan J."/>
            <person name="Pereira M.F."/>
            <person name="Perotto S."/>
            <person name="Peter M."/>
            <person name="Pfister S."/>
            <person name="Riley R."/>
            <person name="Sitrit Y."/>
            <person name="Stielow J.B."/>
            <person name="Szollosi G."/>
            <person name="Zifcakova L."/>
            <person name="Stursova M."/>
            <person name="Spatafora J.W."/>
            <person name="Tedersoo L."/>
            <person name="Vaario L.M."/>
            <person name="Yamada A."/>
            <person name="Yan M."/>
            <person name="Wang P."/>
            <person name="Xu J."/>
            <person name="Bruns T."/>
            <person name="Baldrian P."/>
            <person name="Vilgalys R."/>
            <person name="Dunand C."/>
            <person name="Henrissat B."/>
            <person name="Grigoriev I.V."/>
            <person name="Hibbett D."/>
            <person name="Nagy L.G."/>
            <person name="Martin F.M."/>
        </authorList>
    </citation>
    <scope>NUCLEOTIDE SEQUENCE</scope>
    <source>
        <strain evidence="3">UP504</strain>
    </source>
</reference>
<feature type="compositionally biased region" description="Basic and acidic residues" evidence="2">
    <location>
        <begin position="995"/>
        <end position="1007"/>
    </location>
</feature>
<feature type="region of interest" description="Disordered" evidence="2">
    <location>
        <begin position="1"/>
        <end position="44"/>
    </location>
</feature>
<name>A0A9P6AWH8_9AGAM</name>
<feature type="region of interest" description="Disordered" evidence="2">
    <location>
        <begin position="433"/>
        <end position="464"/>
    </location>
</feature>
<dbReference type="PANTHER" id="PTHR33096:SF1">
    <property type="entry name" value="CXC1-LIKE CYSTEINE CLUSTER ASSOCIATED WITH KDZ TRANSPOSASES DOMAIN-CONTAINING PROTEIN"/>
    <property type="match status" value="1"/>
</dbReference>
<keyword evidence="1" id="KW-0175">Coiled coil</keyword>
<dbReference type="Pfam" id="PF18758">
    <property type="entry name" value="KDZ"/>
    <property type="match status" value="1"/>
</dbReference>
<feature type="coiled-coil region" evidence="1">
    <location>
        <begin position="689"/>
        <end position="716"/>
    </location>
</feature>
<feature type="region of interest" description="Disordered" evidence="2">
    <location>
        <begin position="991"/>
        <end position="1017"/>
    </location>
</feature>
<dbReference type="InterPro" id="IPR040521">
    <property type="entry name" value="KDZ"/>
</dbReference>
<dbReference type="OrthoDB" id="2955859at2759"/>